<dbReference type="EMBL" id="FOKY01000001">
    <property type="protein sequence ID" value="SFB72110.1"/>
    <property type="molecule type" value="Genomic_DNA"/>
</dbReference>
<dbReference type="PANTHER" id="PTHR43823">
    <property type="entry name" value="SPORULATION PROTEIN YKVU"/>
    <property type="match status" value="1"/>
</dbReference>
<dbReference type="GO" id="GO:0005886">
    <property type="term" value="C:plasma membrane"/>
    <property type="evidence" value="ECO:0007669"/>
    <property type="project" value="UniProtKB-SubCell"/>
</dbReference>
<evidence type="ECO:0000256" key="10">
    <source>
        <dbReference type="SAM" id="Phobius"/>
    </source>
</evidence>
<evidence type="ECO:0000313" key="11">
    <source>
        <dbReference type="EMBL" id="SFB72110.1"/>
    </source>
</evidence>
<dbReference type="GO" id="GO:0015297">
    <property type="term" value="F:antiporter activity"/>
    <property type="evidence" value="ECO:0007669"/>
    <property type="project" value="InterPro"/>
</dbReference>
<feature type="transmembrane region" description="Helical" evidence="10">
    <location>
        <begin position="138"/>
        <end position="156"/>
    </location>
</feature>
<dbReference type="RefSeq" id="WP_092318125.1">
    <property type="nucleotide sequence ID" value="NZ_FOKY01000001.1"/>
</dbReference>
<evidence type="ECO:0000256" key="6">
    <source>
        <dbReference type="ARBA" id="ARBA00022692"/>
    </source>
</evidence>
<dbReference type="OrthoDB" id="9811110at2"/>
<evidence type="ECO:0000256" key="8">
    <source>
        <dbReference type="ARBA" id="ARBA00023136"/>
    </source>
</evidence>
<comment type="subcellular location">
    <subcellularLocation>
        <location evidence="1">Cell membrane</location>
        <topology evidence="1">Multi-pass membrane protein</topology>
    </subcellularLocation>
</comment>
<keyword evidence="5" id="KW-1003">Cell membrane</keyword>
<sequence>MSSDSEKLLASDNIIKSMIILSVPMMVSGFFDALYNLVDSIFVGNFVGSKALAALAVNNTIQVGLLAVGALFSVGIASIISRALGTRNHAKVEKTLITGIVIGFLTTLSMSWLMLMFLDNILRTIGSSEEVLSYSREYGSVILWGGFILPLNSILGGSLRAKGLSKKVMILMLCGALTNIFLDALFIIIFGWGVSGAAWATICAQMLVTILALNMVISEYQLKFNSLNCKNLSIRLFGEILLIGGPAFLRSGIFALMNLTANRQLSPYGAEAVAAFGIVNRMMHLAYQPIFGSNLGLQPMIGYNYGARHYSKVKQIIKKGIVAGTIVGLIPSILLVMTPVFLFRLFTDSPEIITYAEKISFAVGLTFFMYGYQIISSGALQAIGHPKEAFILSLARPIIMVLTMNILPKFIGMAGVWYTFTITDITNSLLTAVIMNKEFKLLTRKQHALQDL</sequence>
<dbReference type="CDD" id="cd13143">
    <property type="entry name" value="MATE_MepA_like"/>
    <property type="match status" value="1"/>
</dbReference>
<evidence type="ECO:0000313" key="12">
    <source>
        <dbReference type="Proteomes" id="UP000240042"/>
    </source>
</evidence>
<dbReference type="NCBIfam" id="TIGR00797">
    <property type="entry name" value="matE"/>
    <property type="match status" value="1"/>
</dbReference>
<evidence type="ECO:0000256" key="2">
    <source>
        <dbReference type="ARBA" id="ARBA00008417"/>
    </source>
</evidence>
<dbReference type="GO" id="GO:0046677">
    <property type="term" value="P:response to antibiotic"/>
    <property type="evidence" value="ECO:0007669"/>
    <property type="project" value="UniProtKB-KW"/>
</dbReference>
<keyword evidence="12" id="KW-1185">Reference proteome</keyword>
<keyword evidence="6 10" id="KW-0812">Transmembrane</keyword>
<name>A0A1I1DH91_BREAD</name>
<feature type="transmembrane region" description="Helical" evidence="10">
    <location>
        <begin position="63"/>
        <end position="84"/>
    </location>
</feature>
<keyword evidence="4" id="KW-0813">Transport</keyword>
<dbReference type="PIRSF" id="PIRSF006603">
    <property type="entry name" value="DinF"/>
    <property type="match status" value="1"/>
</dbReference>
<dbReference type="GO" id="GO:0042910">
    <property type="term" value="F:xenobiotic transmembrane transporter activity"/>
    <property type="evidence" value="ECO:0007669"/>
    <property type="project" value="InterPro"/>
</dbReference>
<evidence type="ECO:0000256" key="3">
    <source>
        <dbReference type="ARBA" id="ARBA00022106"/>
    </source>
</evidence>
<feature type="transmembrane region" description="Helical" evidence="10">
    <location>
        <begin position="390"/>
        <end position="411"/>
    </location>
</feature>
<organism evidence="11 12">
    <name type="scientific">Brevinema andersonii</name>
    <dbReference type="NCBI Taxonomy" id="34097"/>
    <lineage>
        <taxon>Bacteria</taxon>
        <taxon>Pseudomonadati</taxon>
        <taxon>Spirochaetota</taxon>
        <taxon>Spirochaetia</taxon>
        <taxon>Brevinematales</taxon>
        <taxon>Brevinemataceae</taxon>
        <taxon>Brevinema</taxon>
    </lineage>
</organism>
<evidence type="ECO:0000256" key="5">
    <source>
        <dbReference type="ARBA" id="ARBA00022475"/>
    </source>
</evidence>
<evidence type="ECO:0000256" key="4">
    <source>
        <dbReference type="ARBA" id="ARBA00022448"/>
    </source>
</evidence>
<reference evidence="12" key="1">
    <citation type="submission" date="2016-10" db="EMBL/GenBank/DDBJ databases">
        <authorList>
            <person name="Varghese N."/>
            <person name="Submissions S."/>
        </authorList>
    </citation>
    <scope>NUCLEOTIDE SEQUENCE [LARGE SCALE GENOMIC DNA]</scope>
    <source>
        <strain evidence="12">ATCC 43811</strain>
    </source>
</reference>
<comment type="similarity">
    <text evidence="2">Belongs to the multi antimicrobial extrusion (MATE) (TC 2.A.66.1) family. MepA subfamily.</text>
</comment>
<feature type="transmembrane region" description="Helical" evidence="10">
    <location>
        <begin position="321"/>
        <end position="346"/>
    </location>
</feature>
<dbReference type="Pfam" id="PF01554">
    <property type="entry name" value="MatE"/>
    <property type="match status" value="2"/>
</dbReference>
<feature type="transmembrane region" description="Helical" evidence="10">
    <location>
        <begin position="21"/>
        <end position="43"/>
    </location>
</feature>
<dbReference type="Proteomes" id="UP000240042">
    <property type="component" value="Unassembled WGS sequence"/>
</dbReference>
<feature type="transmembrane region" description="Helical" evidence="10">
    <location>
        <begin position="96"/>
        <end position="118"/>
    </location>
</feature>
<gene>
    <name evidence="11" type="ORF">SAMN02745150_00474</name>
</gene>
<evidence type="ECO:0000256" key="1">
    <source>
        <dbReference type="ARBA" id="ARBA00004651"/>
    </source>
</evidence>
<keyword evidence="9" id="KW-0046">Antibiotic resistance</keyword>
<dbReference type="AlphaFoldDB" id="A0A1I1DH91"/>
<accession>A0A1I1DH91</accession>
<dbReference type="InterPro" id="IPR048279">
    <property type="entry name" value="MdtK-like"/>
</dbReference>
<dbReference type="PANTHER" id="PTHR43823:SF3">
    <property type="entry name" value="MULTIDRUG EXPORT PROTEIN MEPA"/>
    <property type="match status" value="1"/>
</dbReference>
<keyword evidence="8 10" id="KW-0472">Membrane</keyword>
<evidence type="ECO:0000256" key="9">
    <source>
        <dbReference type="ARBA" id="ARBA00023251"/>
    </source>
</evidence>
<evidence type="ECO:0000256" key="7">
    <source>
        <dbReference type="ARBA" id="ARBA00022989"/>
    </source>
</evidence>
<feature type="transmembrane region" description="Helical" evidence="10">
    <location>
        <begin position="198"/>
        <end position="217"/>
    </location>
</feature>
<dbReference type="InterPro" id="IPR002528">
    <property type="entry name" value="MATE_fam"/>
</dbReference>
<protein>
    <recommendedName>
        <fullName evidence="3">Multidrug export protein MepA</fullName>
    </recommendedName>
</protein>
<dbReference type="InterPro" id="IPR051327">
    <property type="entry name" value="MATE_MepA_subfamily"/>
</dbReference>
<feature type="transmembrane region" description="Helical" evidence="10">
    <location>
        <begin position="168"/>
        <end position="192"/>
    </location>
</feature>
<dbReference type="InterPro" id="IPR045070">
    <property type="entry name" value="MATE_MepA-like"/>
</dbReference>
<keyword evidence="7 10" id="KW-1133">Transmembrane helix</keyword>
<proteinExistence type="inferred from homology"/>
<dbReference type="STRING" id="34097.SAMN02745150_00474"/>